<accession>A0A364LLQ3</accession>
<evidence type="ECO:0008006" key="3">
    <source>
        <dbReference type="Google" id="ProtNLM"/>
    </source>
</evidence>
<dbReference type="AlphaFoldDB" id="A0A364LLQ3"/>
<dbReference type="SUPFAM" id="SSF75005">
    <property type="entry name" value="Arabinanase/levansucrase/invertase"/>
    <property type="match status" value="1"/>
</dbReference>
<name>A0A364LLQ3_9GAMM</name>
<comment type="caution">
    <text evidence="1">The sequence shown here is derived from an EMBL/GenBank/DDBJ whole genome shotgun (WGS) entry which is preliminary data.</text>
</comment>
<reference evidence="1 2" key="1">
    <citation type="submission" date="2017-02" db="EMBL/GenBank/DDBJ databases">
        <title>Legionella quilivanii strain from human: case report and whole genome sequencing analysis.</title>
        <authorList>
            <person name="Lalancette C."/>
            <person name="Leduc J.-M."/>
            <person name="Levesque S."/>
            <person name="Fournier E."/>
            <person name="Saoud J."/>
            <person name="Faucher S.P."/>
            <person name="Bernard K."/>
            <person name="Martineau C."/>
            <person name="Longtin J."/>
        </authorList>
    </citation>
    <scope>NUCLEOTIDE SEQUENCE [LARGE SCALE GENOMIC DNA]</scope>
    <source>
        <strain evidence="1 2">ID143958</strain>
    </source>
</reference>
<dbReference type="EMBL" id="MVJN01000003">
    <property type="protein sequence ID" value="RAP37468.1"/>
    <property type="molecule type" value="Genomic_DNA"/>
</dbReference>
<sequence length="321" mass="37186">MRLEDVFKEHLNNEKPFKWEKKGLVFKPDITGFTHGSHPCIIHFKDELFIVAFTCRDASQRSHIFLSYGMISDDQLLLLGEPKIALAPGEPGYFDCDGVISVCLIKHDNQYYLYYVGWQNLPEKLWLCDTGRAILDPTELSLKKEFPGPVLGRDKNNPLFAAATAFHIKDSIWHTWYNSGVKWEKREHGWHHHYGIHHAQSVNGIDWVSDPGLCLPFADEYEYAFGRPSVYFKNETYFMWFAHRATKDISTYRIGFAWSKDGLKWDRNDALSGIDVSSEGWDSEMICYPYIFEYKGKLYMLYNGNDYGKTGFGLAVLDNEL</sequence>
<dbReference type="Proteomes" id="UP000249458">
    <property type="component" value="Unassembled WGS sequence"/>
</dbReference>
<dbReference type="PANTHER" id="PTHR35279:SF1">
    <property type="entry name" value="ARABINANASE_LEVANSUCRASE_INVERTASE"/>
    <property type="match status" value="1"/>
</dbReference>
<dbReference type="Gene3D" id="2.115.10.20">
    <property type="entry name" value="Glycosyl hydrolase domain, family 43"/>
    <property type="match status" value="2"/>
</dbReference>
<evidence type="ECO:0000313" key="1">
    <source>
        <dbReference type="EMBL" id="RAP37468.1"/>
    </source>
</evidence>
<protein>
    <recommendedName>
        <fullName evidence="3">Glycosyl hydrolase family 32 N-terminal domain-containing protein</fullName>
    </recommendedName>
</protein>
<evidence type="ECO:0000313" key="2">
    <source>
        <dbReference type="Proteomes" id="UP000249458"/>
    </source>
</evidence>
<dbReference type="PANTHER" id="PTHR35279">
    <property type="match status" value="1"/>
</dbReference>
<dbReference type="RefSeq" id="WP_112218825.1">
    <property type="nucleotide sequence ID" value="NZ_MVJN01000003.1"/>
</dbReference>
<gene>
    <name evidence="1" type="ORF">B1207_04655</name>
</gene>
<proteinExistence type="predicted"/>
<organism evidence="1 2">
    <name type="scientific">Legionella quinlivanii</name>
    <dbReference type="NCBI Taxonomy" id="45073"/>
    <lineage>
        <taxon>Bacteria</taxon>
        <taxon>Pseudomonadati</taxon>
        <taxon>Pseudomonadota</taxon>
        <taxon>Gammaproteobacteria</taxon>
        <taxon>Legionellales</taxon>
        <taxon>Legionellaceae</taxon>
        <taxon>Legionella</taxon>
    </lineage>
</organism>
<dbReference type="InterPro" id="IPR023296">
    <property type="entry name" value="Glyco_hydro_beta-prop_sf"/>
</dbReference>